<proteinExistence type="inferred from homology"/>
<dbReference type="SUPFAM" id="SSF63411">
    <property type="entry name" value="LuxS/MPP-like metallohydrolase"/>
    <property type="match status" value="2"/>
</dbReference>
<evidence type="ECO:0000256" key="1">
    <source>
        <dbReference type="ARBA" id="ARBA00001947"/>
    </source>
</evidence>
<keyword evidence="4" id="KW-0732">Signal</keyword>
<evidence type="ECO:0000256" key="2">
    <source>
        <dbReference type="ARBA" id="ARBA00007261"/>
    </source>
</evidence>
<dbReference type="InterPro" id="IPR007863">
    <property type="entry name" value="Peptidase_M16_C"/>
</dbReference>
<dbReference type="GO" id="GO:0004222">
    <property type="term" value="F:metalloendopeptidase activity"/>
    <property type="evidence" value="ECO:0007669"/>
    <property type="project" value="InterPro"/>
</dbReference>
<dbReference type="GO" id="GO:0046872">
    <property type="term" value="F:metal ion binding"/>
    <property type="evidence" value="ECO:0007669"/>
    <property type="project" value="InterPro"/>
</dbReference>
<evidence type="ECO:0000259" key="6">
    <source>
        <dbReference type="Pfam" id="PF05193"/>
    </source>
</evidence>
<protein>
    <submittedName>
        <fullName evidence="7">Insulinase family protein</fullName>
    </submittedName>
</protein>
<dbReference type="PANTHER" id="PTHR11851">
    <property type="entry name" value="METALLOPROTEASE"/>
    <property type="match status" value="1"/>
</dbReference>
<dbReference type="AlphaFoldDB" id="A0A953M3L7"/>
<gene>
    <name evidence="7" type="ORF">K8I29_19185</name>
</gene>
<organism evidence="7 8">
    <name type="scientific">Candidatus Nitrobium versatile</name>
    <dbReference type="NCBI Taxonomy" id="2884831"/>
    <lineage>
        <taxon>Bacteria</taxon>
        <taxon>Pseudomonadati</taxon>
        <taxon>Nitrospirota</taxon>
        <taxon>Nitrospiria</taxon>
        <taxon>Nitrospirales</taxon>
        <taxon>Nitrospiraceae</taxon>
        <taxon>Candidatus Nitrobium</taxon>
    </lineage>
</organism>
<evidence type="ECO:0000313" key="7">
    <source>
        <dbReference type="EMBL" id="MBZ0158326.1"/>
    </source>
</evidence>
<reference evidence="7" key="2">
    <citation type="submission" date="2021-08" db="EMBL/GenBank/DDBJ databases">
        <authorList>
            <person name="Dalcin Martins P."/>
        </authorList>
    </citation>
    <scope>NUCLEOTIDE SEQUENCE</scope>
    <source>
        <strain evidence="7">MAG_39</strain>
    </source>
</reference>
<feature type="chain" id="PRO_5037084369" evidence="4">
    <location>
        <begin position="22"/>
        <end position="442"/>
    </location>
</feature>
<evidence type="ECO:0000256" key="3">
    <source>
        <dbReference type="RuleBase" id="RU004447"/>
    </source>
</evidence>
<feature type="domain" description="Peptidase M16 C-terminal" evidence="6">
    <location>
        <begin position="192"/>
        <end position="371"/>
    </location>
</feature>
<dbReference type="Proteomes" id="UP000705867">
    <property type="component" value="Unassembled WGS sequence"/>
</dbReference>
<dbReference type="PANTHER" id="PTHR11851:SF49">
    <property type="entry name" value="MITOCHONDRIAL-PROCESSING PEPTIDASE SUBUNIT ALPHA"/>
    <property type="match status" value="1"/>
</dbReference>
<comment type="similarity">
    <text evidence="2 3">Belongs to the peptidase M16 family.</text>
</comment>
<evidence type="ECO:0000259" key="5">
    <source>
        <dbReference type="Pfam" id="PF00675"/>
    </source>
</evidence>
<evidence type="ECO:0000313" key="8">
    <source>
        <dbReference type="Proteomes" id="UP000705867"/>
    </source>
</evidence>
<dbReference type="GO" id="GO:0006508">
    <property type="term" value="P:proteolysis"/>
    <property type="evidence" value="ECO:0007669"/>
    <property type="project" value="InterPro"/>
</dbReference>
<dbReference type="PROSITE" id="PS00143">
    <property type="entry name" value="INSULINASE"/>
    <property type="match status" value="1"/>
</dbReference>
<dbReference type="EMBL" id="JAIOIV010000148">
    <property type="protein sequence ID" value="MBZ0158326.1"/>
    <property type="molecule type" value="Genomic_DNA"/>
</dbReference>
<dbReference type="InterPro" id="IPR011765">
    <property type="entry name" value="Pept_M16_N"/>
</dbReference>
<dbReference type="InterPro" id="IPR011249">
    <property type="entry name" value="Metalloenz_LuxS/M16"/>
</dbReference>
<reference evidence="7" key="1">
    <citation type="journal article" date="2021" name="bioRxiv">
        <title>Unraveling nitrogen, sulfur and carbon metabolic pathways and microbial community transcriptional responses to substrate deprivation and toxicity stresses in a bioreactor mimicking anoxic brackish coastal sediment conditions.</title>
        <authorList>
            <person name="Martins P.D."/>
            <person name="Echeveste M.J."/>
            <person name="Arshad A."/>
            <person name="Kurth J."/>
            <person name="Ouboter H."/>
            <person name="Jetten M.S.M."/>
            <person name="Welte C.U."/>
        </authorList>
    </citation>
    <scope>NUCLEOTIDE SEQUENCE</scope>
    <source>
        <strain evidence="7">MAG_39</strain>
    </source>
</reference>
<dbReference type="InterPro" id="IPR001431">
    <property type="entry name" value="Pept_M16_Zn_BS"/>
</dbReference>
<dbReference type="Pfam" id="PF05193">
    <property type="entry name" value="Peptidase_M16_C"/>
    <property type="match status" value="1"/>
</dbReference>
<dbReference type="Pfam" id="PF00675">
    <property type="entry name" value="Peptidase_M16"/>
    <property type="match status" value="1"/>
</dbReference>
<sequence length="442" mass="50230">MSKRIFLFILFFLVAPLSAEAASLTSSIKEYTLQNGMKALLVEDHKAPLVTLQVWYKVGSVHEPIGKTGMSHLLEHMMFKGTPKYGSKEFSAIIQRNGGTDNAYTTKEHTVYFQSIASDRADIPIELESDRMSNLLLDPKEVAAERSVVMEERRMRYEDDPQNLLYEEMMAMAFTAHPYRWPVIGWMSDIASIEREHLYPYYKKYYSPDNAFIVIAGDVTPATVLPLLEKSFGTIPRAGARSPEVPTKQPKQQGEKRLVMRKEEAELPYILIAYHVPSFPHEDNYALDVLSSILSAGKSSRLYRDLVYEKRIAISAFADYSSFHKDPFLFILGANAAPGKDIEAVERELYAHIRRIADEPPTGWEVQKAKNDIEASFIFAQDSNYTKAQYAGMFEMMGGWRLMDTYLEGIKKVTPAEVQAVAKRYFSDDNKTVGILLPLKKQ</sequence>
<comment type="cofactor">
    <cofactor evidence="1">
        <name>Zn(2+)</name>
        <dbReference type="ChEBI" id="CHEBI:29105"/>
    </cofactor>
</comment>
<dbReference type="Gene3D" id="3.30.830.10">
    <property type="entry name" value="Metalloenzyme, LuxS/M16 peptidase-like"/>
    <property type="match status" value="2"/>
</dbReference>
<feature type="signal peptide" evidence="4">
    <location>
        <begin position="1"/>
        <end position="21"/>
    </location>
</feature>
<evidence type="ECO:0000256" key="4">
    <source>
        <dbReference type="SAM" id="SignalP"/>
    </source>
</evidence>
<name>A0A953M3L7_9BACT</name>
<feature type="domain" description="Peptidase M16 N-terminal" evidence="5">
    <location>
        <begin position="40"/>
        <end position="182"/>
    </location>
</feature>
<comment type="caution">
    <text evidence="7">The sequence shown here is derived from an EMBL/GenBank/DDBJ whole genome shotgun (WGS) entry which is preliminary data.</text>
</comment>
<accession>A0A953M3L7</accession>
<dbReference type="InterPro" id="IPR050361">
    <property type="entry name" value="MPP/UQCRC_Complex"/>
</dbReference>